<organism evidence="2 3">
    <name type="scientific">Psychrobacter nivimaris</name>
    <dbReference type="NCBI Taxonomy" id="281738"/>
    <lineage>
        <taxon>Bacteria</taxon>
        <taxon>Pseudomonadati</taxon>
        <taxon>Pseudomonadota</taxon>
        <taxon>Gammaproteobacteria</taxon>
        <taxon>Moraxellales</taxon>
        <taxon>Moraxellaceae</taxon>
        <taxon>Psychrobacter</taxon>
    </lineage>
</organism>
<comment type="caution">
    <text evidence="2">The sequence shown here is derived from an EMBL/GenBank/DDBJ whole genome shotgun (WGS) entry which is preliminary data.</text>
</comment>
<dbReference type="SUPFAM" id="SSF102400">
    <property type="entry name" value="DNA polymerase III chi subunit"/>
    <property type="match status" value="1"/>
</dbReference>
<gene>
    <name evidence="2" type="ORF">FQV37_2769</name>
</gene>
<dbReference type="EMBL" id="VZIZ01000008">
    <property type="protein sequence ID" value="KAF0569454.1"/>
    <property type="molecule type" value="Genomic_DNA"/>
</dbReference>
<feature type="compositionally biased region" description="Basic and acidic residues" evidence="1">
    <location>
        <begin position="69"/>
        <end position="85"/>
    </location>
</feature>
<dbReference type="GO" id="GO:0003677">
    <property type="term" value="F:DNA binding"/>
    <property type="evidence" value="ECO:0007669"/>
    <property type="project" value="InterPro"/>
</dbReference>
<feature type="region of interest" description="Disordered" evidence="1">
    <location>
        <begin position="64"/>
        <end position="88"/>
    </location>
</feature>
<dbReference type="EC" id="2.7.7.7" evidence="2"/>
<dbReference type="RefSeq" id="WP_160021371.1">
    <property type="nucleotide sequence ID" value="NZ_VZIZ01000008.1"/>
</dbReference>
<dbReference type="PANTHER" id="PTHR38767:SF1">
    <property type="entry name" value="DNA POLYMERASE III SUBUNIT CHI"/>
    <property type="match status" value="1"/>
</dbReference>
<protein>
    <submittedName>
        <fullName evidence="2">DNA polymerase III chi subunit</fullName>
        <ecNumber evidence="2">2.7.7.7</ecNumber>
    </submittedName>
</protein>
<sequence>MKISFYVLSESKAQDFLGFICQLTQTALNKSAQSLLILIEDETLLANLDTALWSQDSTSFIPHQCLSDNDNKSTDDRGTDDRGNDDSNIATHKLLAPVLLGNHMPADFNGIVLNTTTRPVNDFMAATNNSKPSRVLELIRPDATSTQEGRNKYKAYQQLGYELTHFKV</sequence>
<dbReference type="AlphaFoldDB" id="A0A6N7C0Q3"/>
<evidence type="ECO:0000313" key="2">
    <source>
        <dbReference type="EMBL" id="KAF0569454.1"/>
    </source>
</evidence>
<dbReference type="InterPro" id="IPR036768">
    <property type="entry name" value="PolIII_chi_sf"/>
</dbReference>
<dbReference type="GO" id="GO:0003887">
    <property type="term" value="F:DNA-directed DNA polymerase activity"/>
    <property type="evidence" value="ECO:0007669"/>
    <property type="project" value="UniProtKB-EC"/>
</dbReference>
<keyword evidence="3" id="KW-1185">Reference proteome</keyword>
<reference evidence="2 3" key="1">
    <citation type="submission" date="2019-09" db="EMBL/GenBank/DDBJ databases">
        <title>Draft genome sequence of Psychrobacter nivimaris LAMA 639, in search for biotechnological relevant genes.</title>
        <authorList>
            <person name="Lima A.O.S."/>
            <person name="Staloch B.E.K."/>
            <person name="Freitas R.C."/>
            <person name="Niero H."/>
            <person name="Silva M.A.C."/>
        </authorList>
    </citation>
    <scope>NUCLEOTIDE SEQUENCE [LARGE SCALE GENOMIC DNA]</scope>
    <source>
        <strain evidence="2 3">LAMA 639</strain>
    </source>
</reference>
<dbReference type="Proteomes" id="UP000471465">
    <property type="component" value="Unassembled WGS sequence"/>
</dbReference>
<dbReference type="InterPro" id="IPR007459">
    <property type="entry name" value="DNA_pol3_chi"/>
</dbReference>
<dbReference type="Gene3D" id="3.40.50.10110">
    <property type="entry name" value="DNA polymerase III subunit chi"/>
    <property type="match status" value="1"/>
</dbReference>
<accession>A0A6N7C0Q3</accession>
<evidence type="ECO:0000313" key="3">
    <source>
        <dbReference type="Proteomes" id="UP000471465"/>
    </source>
</evidence>
<keyword evidence="2" id="KW-0808">Transferase</keyword>
<dbReference type="GO" id="GO:0032298">
    <property type="term" value="P:positive regulation of DNA-templated DNA replication initiation"/>
    <property type="evidence" value="ECO:0007669"/>
    <property type="project" value="TreeGrafter"/>
</dbReference>
<proteinExistence type="predicted"/>
<keyword evidence="2" id="KW-0548">Nucleotidyltransferase</keyword>
<evidence type="ECO:0000256" key="1">
    <source>
        <dbReference type="SAM" id="MobiDB-lite"/>
    </source>
</evidence>
<dbReference type="GO" id="GO:0006260">
    <property type="term" value="P:DNA replication"/>
    <property type="evidence" value="ECO:0007669"/>
    <property type="project" value="InterPro"/>
</dbReference>
<name>A0A6N7C0Q3_9GAMM</name>
<dbReference type="PANTHER" id="PTHR38767">
    <property type="entry name" value="DNA POLYMERASE III SUBUNIT CHI"/>
    <property type="match status" value="1"/>
</dbReference>
<dbReference type="Pfam" id="PF04364">
    <property type="entry name" value="DNA_pol3_chi"/>
    <property type="match status" value="1"/>
</dbReference>